<accession>A0A1G8EXB8</accession>
<dbReference type="STRING" id="89065.SAMN05216605_10820"/>
<evidence type="ECO:0000313" key="1">
    <source>
        <dbReference type="EMBL" id="SDH74543.1"/>
    </source>
</evidence>
<evidence type="ECO:0000313" key="2">
    <source>
        <dbReference type="Proteomes" id="UP000182894"/>
    </source>
</evidence>
<dbReference type="Proteomes" id="UP000182894">
    <property type="component" value="Unassembled WGS sequence"/>
</dbReference>
<sequence length="117" mass="13131">MSIPPPIEIPRWTLVVLNSLYEIERKLEVHGDPGHAKRNIDRIKEEFEQQSLIIEDPLGQPFKETRTDLEATIVGAGTENLVVTEVIKPVIRLVNGPVSRVVQKGIVVVQSKEETSQ</sequence>
<dbReference type="AlphaFoldDB" id="A0A1G8EXB8"/>
<reference evidence="2" key="1">
    <citation type="submission" date="2016-10" db="EMBL/GenBank/DDBJ databases">
        <authorList>
            <person name="Varghese N."/>
            <person name="Submissions S."/>
        </authorList>
    </citation>
    <scope>NUCLEOTIDE SEQUENCE [LARGE SCALE GENOMIC DNA]</scope>
    <source>
        <strain evidence="2">ATCC 700689</strain>
    </source>
</reference>
<organism evidence="1 2">
    <name type="scientific">Pseudomonas abietaniphila</name>
    <dbReference type="NCBI Taxonomy" id="89065"/>
    <lineage>
        <taxon>Bacteria</taxon>
        <taxon>Pseudomonadati</taxon>
        <taxon>Pseudomonadota</taxon>
        <taxon>Gammaproteobacteria</taxon>
        <taxon>Pseudomonadales</taxon>
        <taxon>Pseudomonadaceae</taxon>
        <taxon>Pseudomonas</taxon>
    </lineage>
</organism>
<name>A0A1G8EXB8_9PSED</name>
<keyword evidence="2" id="KW-1185">Reference proteome</keyword>
<dbReference type="RefSeq" id="WP_074753526.1">
    <property type="nucleotide sequence ID" value="NZ_FNCO01000008.1"/>
</dbReference>
<proteinExistence type="predicted"/>
<gene>
    <name evidence="1" type="ORF">SAMN05216605_10820</name>
</gene>
<dbReference type="EMBL" id="FNCO01000008">
    <property type="protein sequence ID" value="SDH74543.1"/>
    <property type="molecule type" value="Genomic_DNA"/>
</dbReference>
<protein>
    <submittedName>
        <fullName evidence="1">Uncharacterized protein</fullName>
    </submittedName>
</protein>
<dbReference type="OrthoDB" id="961030at2"/>